<dbReference type="RefSeq" id="WP_214091612.1">
    <property type="nucleotide sequence ID" value="NZ_JAHCLR010000004.1"/>
</dbReference>
<proteinExistence type="inferred from homology"/>
<evidence type="ECO:0000313" key="3">
    <source>
        <dbReference type="EMBL" id="MBS9532732.1"/>
    </source>
</evidence>
<protein>
    <submittedName>
        <fullName evidence="3">YceI family protein</fullName>
    </submittedName>
</protein>
<comment type="caution">
    <text evidence="3">The sequence shown here is derived from an EMBL/GenBank/DDBJ whole genome shotgun (WGS) entry which is preliminary data.</text>
</comment>
<dbReference type="InterPro" id="IPR036761">
    <property type="entry name" value="TTHA0802/YceI-like_sf"/>
</dbReference>
<evidence type="ECO:0000313" key="4">
    <source>
        <dbReference type="Proteomes" id="UP001519535"/>
    </source>
</evidence>
<evidence type="ECO:0000259" key="2">
    <source>
        <dbReference type="SMART" id="SM00867"/>
    </source>
</evidence>
<dbReference type="Pfam" id="PF04264">
    <property type="entry name" value="YceI"/>
    <property type="match status" value="1"/>
</dbReference>
<dbReference type="Proteomes" id="UP001519535">
    <property type="component" value="Unassembled WGS sequence"/>
</dbReference>
<keyword evidence="4" id="KW-1185">Reference proteome</keyword>
<dbReference type="SUPFAM" id="SSF101874">
    <property type="entry name" value="YceI-like"/>
    <property type="match status" value="1"/>
</dbReference>
<comment type="similarity">
    <text evidence="1">Belongs to the UPF0312 family.</text>
</comment>
<name>A0ABS5REM4_9MYCO</name>
<gene>
    <name evidence="3" type="ORF">KIH27_03920</name>
</gene>
<sequence>MAEPNWNFDTSDGDLLLGTGVAGRAARMGHRLTIALTSWQATVSWADGRPAAVRLSADVDSFTVLRGEGGLTPLSGPEKALIRVNALNCLAGSRHPRIEFTCDTVESVDEAGDHHRLSGILDLHGRTHPQTVDVRVQDLGDAWRVRCDAVVRHSDHAVKPYSMLMGSMWVADEVTVSLCVDRPKEPAPR</sequence>
<evidence type="ECO:0000256" key="1">
    <source>
        <dbReference type="ARBA" id="ARBA00008812"/>
    </source>
</evidence>
<dbReference type="EMBL" id="JAHCLR010000004">
    <property type="protein sequence ID" value="MBS9532732.1"/>
    <property type="molecule type" value="Genomic_DNA"/>
</dbReference>
<organism evidence="3 4">
    <name type="scientific">Mycolicibacter acidiphilus</name>
    <dbReference type="NCBI Taxonomy" id="2835306"/>
    <lineage>
        <taxon>Bacteria</taxon>
        <taxon>Bacillati</taxon>
        <taxon>Actinomycetota</taxon>
        <taxon>Actinomycetes</taxon>
        <taxon>Mycobacteriales</taxon>
        <taxon>Mycobacteriaceae</taxon>
        <taxon>Mycolicibacter</taxon>
    </lineage>
</organism>
<dbReference type="InterPro" id="IPR007372">
    <property type="entry name" value="Lipid/polyisoprenoid-bd_YceI"/>
</dbReference>
<dbReference type="SMART" id="SM00867">
    <property type="entry name" value="YceI"/>
    <property type="match status" value="1"/>
</dbReference>
<accession>A0ABS5REM4</accession>
<feature type="domain" description="Lipid/polyisoprenoid-binding YceI-like" evidence="2">
    <location>
        <begin position="5"/>
        <end position="183"/>
    </location>
</feature>
<reference evidence="3 4" key="1">
    <citation type="submission" date="2021-05" db="EMBL/GenBank/DDBJ databases">
        <title>Mycobacterium acidophilum sp. nov., an extremely acid-tolerant member of the genus Mycobacterium.</title>
        <authorList>
            <person name="Xia J."/>
        </authorList>
    </citation>
    <scope>NUCLEOTIDE SEQUENCE [LARGE SCALE GENOMIC DNA]</scope>
    <source>
        <strain evidence="3 4">M1</strain>
    </source>
</reference>
<dbReference type="Gene3D" id="2.40.128.110">
    <property type="entry name" value="Lipid/polyisoprenoid-binding, YceI-like"/>
    <property type="match status" value="1"/>
</dbReference>